<dbReference type="GO" id="GO:0016787">
    <property type="term" value="F:hydrolase activity"/>
    <property type="evidence" value="ECO:0007669"/>
    <property type="project" value="UniProtKB-KW"/>
</dbReference>
<organism evidence="6 7">
    <name type="scientific">Streptomyces chisholmiae</name>
    <dbReference type="NCBI Taxonomy" id="3075540"/>
    <lineage>
        <taxon>Bacteria</taxon>
        <taxon>Bacillati</taxon>
        <taxon>Actinomycetota</taxon>
        <taxon>Actinomycetes</taxon>
        <taxon>Kitasatosporales</taxon>
        <taxon>Streptomycetaceae</taxon>
        <taxon>Streptomyces</taxon>
    </lineage>
</organism>
<dbReference type="SUPFAM" id="SSF55811">
    <property type="entry name" value="Nudix"/>
    <property type="match status" value="1"/>
</dbReference>
<evidence type="ECO:0000256" key="4">
    <source>
        <dbReference type="RuleBase" id="RU003476"/>
    </source>
</evidence>
<proteinExistence type="inferred from homology"/>
<dbReference type="InterPro" id="IPR015797">
    <property type="entry name" value="NUDIX_hydrolase-like_dom_sf"/>
</dbReference>
<name>A0ABU2JPK0_9ACTN</name>
<dbReference type="CDD" id="cd03424">
    <property type="entry name" value="NUDIX_ADPRase_Nudt5_UGPPase_Nudt14"/>
    <property type="match status" value="1"/>
</dbReference>
<feature type="domain" description="Nudix hydrolase" evidence="5">
    <location>
        <begin position="39"/>
        <end position="171"/>
    </location>
</feature>
<evidence type="ECO:0000256" key="1">
    <source>
        <dbReference type="ARBA" id="ARBA00001946"/>
    </source>
</evidence>
<dbReference type="Pfam" id="PF00293">
    <property type="entry name" value="NUDIX"/>
    <property type="match status" value="1"/>
</dbReference>
<accession>A0ABU2JPK0</accession>
<comment type="cofactor">
    <cofactor evidence="1">
        <name>Mg(2+)</name>
        <dbReference type="ChEBI" id="CHEBI:18420"/>
    </cofactor>
</comment>
<gene>
    <name evidence="6" type="ORF">RM844_11475</name>
</gene>
<dbReference type="PROSITE" id="PS00893">
    <property type="entry name" value="NUDIX_BOX"/>
    <property type="match status" value="1"/>
</dbReference>
<dbReference type="InterPro" id="IPR000086">
    <property type="entry name" value="NUDIX_hydrolase_dom"/>
</dbReference>
<dbReference type="Gene3D" id="3.90.79.10">
    <property type="entry name" value="Nucleoside Triphosphate Pyrophosphohydrolase"/>
    <property type="match status" value="1"/>
</dbReference>
<protein>
    <submittedName>
        <fullName evidence="6">NUDIX hydrolase</fullName>
        <ecNumber evidence="6">3.6.-.-</ecNumber>
    </submittedName>
</protein>
<evidence type="ECO:0000313" key="6">
    <source>
        <dbReference type="EMBL" id="MDT0266911.1"/>
    </source>
</evidence>
<dbReference type="PANTHER" id="PTHR43046">
    <property type="entry name" value="GDP-MANNOSE MANNOSYL HYDROLASE"/>
    <property type="match status" value="1"/>
</dbReference>
<dbReference type="PANTHER" id="PTHR43046:SF14">
    <property type="entry name" value="MUTT_NUDIX FAMILY PROTEIN"/>
    <property type="match status" value="1"/>
</dbReference>
<dbReference type="PROSITE" id="PS51462">
    <property type="entry name" value="NUDIX"/>
    <property type="match status" value="1"/>
</dbReference>
<dbReference type="InterPro" id="IPR020476">
    <property type="entry name" value="Nudix_hydrolase"/>
</dbReference>
<keyword evidence="3 4" id="KW-0378">Hydrolase</keyword>
<dbReference type="RefSeq" id="WP_311666964.1">
    <property type="nucleotide sequence ID" value="NZ_JAVREO010000006.1"/>
</dbReference>
<evidence type="ECO:0000256" key="3">
    <source>
        <dbReference type="ARBA" id="ARBA00022801"/>
    </source>
</evidence>
<dbReference type="EMBL" id="JAVREO010000006">
    <property type="protein sequence ID" value="MDT0266911.1"/>
    <property type="molecule type" value="Genomic_DNA"/>
</dbReference>
<comment type="caution">
    <text evidence="6">The sequence shown here is derived from an EMBL/GenBank/DDBJ whole genome shotgun (WGS) entry which is preliminary data.</text>
</comment>
<dbReference type="Proteomes" id="UP001183410">
    <property type="component" value="Unassembled WGS sequence"/>
</dbReference>
<keyword evidence="7" id="KW-1185">Reference proteome</keyword>
<dbReference type="PRINTS" id="PR00502">
    <property type="entry name" value="NUDIXFAMILY"/>
</dbReference>
<evidence type="ECO:0000313" key="7">
    <source>
        <dbReference type="Proteomes" id="UP001183410"/>
    </source>
</evidence>
<evidence type="ECO:0000259" key="5">
    <source>
        <dbReference type="PROSITE" id="PS51462"/>
    </source>
</evidence>
<sequence>MRWRIHGERQIYDDPWLDLWLYDVEQPDGRRYEHHVIKLRHLAVTVLLDEQRRVLLLWRHRFVTDTWAWELPMGLIEAGESPEEAAVREAVEETGWRPGTLRPLIYSEPANGITDAEHHVFLSEDAVWSGPPTEVNEAERIEWVPLTEVLGMVQRREIVSGATLVGLLALLADRAAPAAPPVPPAREPSVS</sequence>
<evidence type="ECO:0000256" key="2">
    <source>
        <dbReference type="ARBA" id="ARBA00005582"/>
    </source>
</evidence>
<dbReference type="EC" id="3.6.-.-" evidence="6"/>
<reference evidence="7" key="1">
    <citation type="submission" date="2023-07" db="EMBL/GenBank/DDBJ databases">
        <title>30 novel species of actinomycetes from the DSMZ collection.</title>
        <authorList>
            <person name="Nouioui I."/>
        </authorList>
    </citation>
    <scope>NUCLEOTIDE SEQUENCE [LARGE SCALE GENOMIC DNA]</scope>
    <source>
        <strain evidence="7">DSM 44915</strain>
    </source>
</reference>
<dbReference type="InterPro" id="IPR020084">
    <property type="entry name" value="NUDIX_hydrolase_CS"/>
</dbReference>
<comment type="similarity">
    <text evidence="2 4">Belongs to the Nudix hydrolase family.</text>
</comment>